<dbReference type="InterPro" id="IPR019575">
    <property type="entry name" value="Nuop51_4Fe4S-bd"/>
</dbReference>
<organism evidence="7 8">
    <name type="scientific">Parasporobacterium paucivorans DSM 15970</name>
    <dbReference type="NCBI Taxonomy" id="1122934"/>
    <lineage>
        <taxon>Bacteria</taxon>
        <taxon>Bacillati</taxon>
        <taxon>Bacillota</taxon>
        <taxon>Clostridia</taxon>
        <taxon>Lachnospirales</taxon>
        <taxon>Lachnospiraceae</taxon>
        <taxon>Parasporobacterium</taxon>
    </lineage>
</organism>
<evidence type="ECO:0000256" key="1">
    <source>
        <dbReference type="ARBA" id="ARBA00007523"/>
    </source>
</evidence>
<evidence type="ECO:0000313" key="7">
    <source>
        <dbReference type="EMBL" id="SHI88760.1"/>
    </source>
</evidence>
<evidence type="ECO:0000313" key="8">
    <source>
        <dbReference type="Proteomes" id="UP000184342"/>
    </source>
</evidence>
<dbReference type="RefSeq" id="WP_073993284.1">
    <property type="nucleotide sequence ID" value="NZ_FQYT01000008.1"/>
</dbReference>
<keyword evidence="3" id="KW-0479">Metal-binding</keyword>
<dbReference type="Pfam" id="PF01512">
    <property type="entry name" value="Complex1_51K"/>
    <property type="match status" value="1"/>
</dbReference>
<protein>
    <submittedName>
        <fullName evidence="7">NADH-quinone oxidoreductase subunit F</fullName>
    </submittedName>
</protein>
<name>A0A1M6ETS6_9FIRM</name>
<keyword evidence="2" id="KW-0004">4Fe-4S</keyword>
<keyword evidence="8" id="KW-1185">Reference proteome</keyword>
<dbReference type="InterPro" id="IPR011538">
    <property type="entry name" value="Nuo51_FMN-bd"/>
</dbReference>
<dbReference type="PANTHER" id="PTHR43578">
    <property type="entry name" value="NADH-QUINONE OXIDOREDUCTASE SUBUNIT F"/>
    <property type="match status" value="1"/>
</dbReference>
<dbReference type="SUPFAM" id="SSF140490">
    <property type="entry name" value="Nqo1C-terminal domain-like"/>
    <property type="match status" value="1"/>
</dbReference>
<dbReference type="PROSITE" id="PS00645">
    <property type="entry name" value="COMPLEX1_51K_2"/>
    <property type="match status" value="1"/>
</dbReference>
<evidence type="ECO:0000256" key="5">
    <source>
        <dbReference type="ARBA" id="ARBA00023014"/>
    </source>
</evidence>
<proteinExistence type="inferred from homology"/>
<gene>
    <name evidence="7" type="ORF">SAMN02745691_00998</name>
</gene>
<feature type="domain" description="NADH-ubiquinone oxidoreductase 51kDa subunit iron-sulphur binding" evidence="6">
    <location>
        <begin position="331"/>
        <end position="376"/>
    </location>
</feature>
<dbReference type="STRING" id="1122934.SAMN02745691_00998"/>
<dbReference type="AlphaFoldDB" id="A0A1M6ETS6"/>
<evidence type="ECO:0000256" key="4">
    <source>
        <dbReference type="ARBA" id="ARBA00023004"/>
    </source>
</evidence>
<dbReference type="Gene3D" id="1.20.1440.230">
    <property type="entry name" value="NADH-ubiquinone oxidoreductase 51kDa subunit, iron-sulphur binding domain"/>
    <property type="match status" value="1"/>
</dbReference>
<dbReference type="Gene3D" id="3.10.20.600">
    <property type="match status" value="1"/>
</dbReference>
<keyword evidence="5" id="KW-0411">Iron-sulfur</keyword>
<reference evidence="7 8" key="1">
    <citation type="submission" date="2016-11" db="EMBL/GenBank/DDBJ databases">
        <authorList>
            <person name="Jaros S."/>
            <person name="Januszkiewicz K."/>
            <person name="Wedrychowicz H."/>
        </authorList>
    </citation>
    <scope>NUCLEOTIDE SEQUENCE [LARGE SCALE GENOMIC DNA]</scope>
    <source>
        <strain evidence="7 8">DSM 15970</strain>
    </source>
</reference>
<dbReference type="SUPFAM" id="SSF142984">
    <property type="entry name" value="Nqo1 middle domain-like"/>
    <property type="match status" value="1"/>
</dbReference>
<comment type="similarity">
    <text evidence="1">Belongs to the complex I 51 kDa subunit family.</text>
</comment>
<dbReference type="Gene3D" id="3.40.50.11540">
    <property type="entry name" value="NADH-ubiquinone oxidoreductase 51kDa subunit"/>
    <property type="match status" value="1"/>
</dbReference>
<dbReference type="Pfam" id="PF10589">
    <property type="entry name" value="NADH_4Fe-4S"/>
    <property type="match status" value="1"/>
</dbReference>
<dbReference type="GO" id="GO:0008137">
    <property type="term" value="F:NADH dehydrogenase (ubiquinone) activity"/>
    <property type="evidence" value="ECO:0007669"/>
    <property type="project" value="InterPro"/>
</dbReference>
<keyword evidence="4" id="KW-0408">Iron</keyword>
<dbReference type="PANTHER" id="PTHR43578:SF3">
    <property type="entry name" value="NADH-QUINONE OXIDOREDUCTASE SUBUNIT F"/>
    <property type="match status" value="1"/>
</dbReference>
<dbReference type="OrthoDB" id="9761899at2"/>
<dbReference type="SUPFAM" id="SSF142019">
    <property type="entry name" value="Nqo1 FMN-binding domain-like"/>
    <property type="match status" value="1"/>
</dbReference>
<dbReference type="EMBL" id="FQYT01000008">
    <property type="protein sequence ID" value="SHI88760.1"/>
    <property type="molecule type" value="Genomic_DNA"/>
</dbReference>
<dbReference type="FunFam" id="3.40.50.11540:FF:000001">
    <property type="entry name" value="NADH dehydrogenase [ubiquinone] flavoprotein 1, mitochondrial"/>
    <property type="match status" value="1"/>
</dbReference>
<dbReference type="SMART" id="SM00928">
    <property type="entry name" value="NADH_4Fe-4S"/>
    <property type="match status" value="1"/>
</dbReference>
<dbReference type="InterPro" id="IPR001949">
    <property type="entry name" value="NADH-UbQ_OxRdtase_51kDa_CS"/>
</dbReference>
<accession>A0A1M6ETS6</accession>
<dbReference type="InterPro" id="IPR037225">
    <property type="entry name" value="Nuo51_FMN-bd_sf"/>
</dbReference>
<dbReference type="GO" id="GO:0051539">
    <property type="term" value="F:4 iron, 4 sulfur cluster binding"/>
    <property type="evidence" value="ECO:0007669"/>
    <property type="project" value="UniProtKB-KW"/>
</dbReference>
<dbReference type="GO" id="GO:0046872">
    <property type="term" value="F:metal ion binding"/>
    <property type="evidence" value="ECO:0007669"/>
    <property type="project" value="UniProtKB-KW"/>
</dbReference>
<evidence type="ECO:0000259" key="6">
    <source>
        <dbReference type="SMART" id="SM00928"/>
    </source>
</evidence>
<sequence length="429" mass="46776">MLKTAALLLSGVGETNPASVEDYIKYGGFKGIRRAVAMTDREILDEIKESALLGKGGASYPTGRKWEQLYNIEGDPKYVVCNADEGEPGTYKDRELIKHAPLRIIEGMLIAGYLFKAKRGIIYIRGEYRNITDIFAQALENAQKAGYLGKNIMGMEGFDYTITIVNGAGSYVCGENSALLNSIESLVSRPRIKPPHLAEVGLYSKPTLVNNVESYAGVAVLMNIGAQEFKSYGTSTDGGTKLISLSTHIKNRKTYEIRIGTSLRDIVFDEELGGGIPDGKEFKFLHIGGQAGPLCFPEQLDTRYCYEELKDAGLTVGSGAIAVMDETVCLVDYVKHVMSFFAYESCGKCTPCRIGTTRILELLTKFTTGKAVPGDLDRLEDLSIHVARLSLCGLGQAASTAMDSALKYRRDEFIAHTRGVCPAGTCKMD</sequence>
<dbReference type="Proteomes" id="UP000184342">
    <property type="component" value="Unassembled WGS sequence"/>
</dbReference>
<evidence type="ECO:0000256" key="3">
    <source>
        <dbReference type="ARBA" id="ARBA00022723"/>
    </source>
</evidence>
<evidence type="ECO:0000256" key="2">
    <source>
        <dbReference type="ARBA" id="ARBA00022485"/>
    </source>
</evidence>
<dbReference type="InterPro" id="IPR037207">
    <property type="entry name" value="Nuop51_4Fe4S-bd_sf"/>
</dbReference>
<dbReference type="GO" id="GO:0010181">
    <property type="term" value="F:FMN binding"/>
    <property type="evidence" value="ECO:0007669"/>
    <property type="project" value="InterPro"/>
</dbReference>
<dbReference type="Gene3D" id="6.10.250.1450">
    <property type="match status" value="1"/>
</dbReference>